<gene>
    <name evidence="1" type="ORF">VNO77_39303</name>
</gene>
<comment type="caution">
    <text evidence="1">The sequence shown here is derived from an EMBL/GenBank/DDBJ whole genome shotgun (WGS) entry which is preliminary data.</text>
</comment>
<dbReference type="Proteomes" id="UP001367508">
    <property type="component" value="Unassembled WGS sequence"/>
</dbReference>
<organism evidence="1 2">
    <name type="scientific">Canavalia gladiata</name>
    <name type="common">Sword bean</name>
    <name type="synonym">Dolichos gladiatus</name>
    <dbReference type="NCBI Taxonomy" id="3824"/>
    <lineage>
        <taxon>Eukaryota</taxon>
        <taxon>Viridiplantae</taxon>
        <taxon>Streptophyta</taxon>
        <taxon>Embryophyta</taxon>
        <taxon>Tracheophyta</taxon>
        <taxon>Spermatophyta</taxon>
        <taxon>Magnoliopsida</taxon>
        <taxon>eudicotyledons</taxon>
        <taxon>Gunneridae</taxon>
        <taxon>Pentapetalae</taxon>
        <taxon>rosids</taxon>
        <taxon>fabids</taxon>
        <taxon>Fabales</taxon>
        <taxon>Fabaceae</taxon>
        <taxon>Papilionoideae</taxon>
        <taxon>50 kb inversion clade</taxon>
        <taxon>NPAAA clade</taxon>
        <taxon>indigoferoid/millettioid clade</taxon>
        <taxon>Phaseoleae</taxon>
        <taxon>Canavalia</taxon>
    </lineage>
</organism>
<dbReference type="EMBL" id="JAYMYQ010000009">
    <property type="protein sequence ID" value="KAK7314093.1"/>
    <property type="molecule type" value="Genomic_DNA"/>
</dbReference>
<protein>
    <submittedName>
        <fullName evidence="1">Uncharacterized protein</fullName>
    </submittedName>
</protein>
<accession>A0AAN9KCB5</accession>
<reference evidence="1 2" key="1">
    <citation type="submission" date="2024-01" db="EMBL/GenBank/DDBJ databases">
        <title>The genomes of 5 underutilized Papilionoideae crops provide insights into root nodulation and disease resistanc.</title>
        <authorList>
            <person name="Jiang F."/>
        </authorList>
    </citation>
    <scope>NUCLEOTIDE SEQUENCE [LARGE SCALE GENOMIC DNA]</scope>
    <source>
        <strain evidence="1">LVBAO_FW01</strain>
        <tissue evidence="1">Leaves</tissue>
    </source>
</reference>
<evidence type="ECO:0000313" key="2">
    <source>
        <dbReference type="Proteomes" id="UP001367508"/>
    </source>
</evidence>
<sequence length="75" mass="8551">MLHMDLTNALWCKDNMDTCPTRIKAEGKATLGNSNLHHGRTPTPSRDSIAYELSCALPWKFHVANKERKSRQLRS</sequence>
<dbReference type="AlphaFoldDB" id="A0AAN9KCB5"/>
<keyword evidence="2" id="KW-1185">Reference proteome</keyword>
<evidence type="ECO:0000313" key="1">
    <source>
        <dbReference type="EMBL" id="KAK7314093.1"/>
    </source>
</evidence>
<proteinExistence type="predicted"/>
<name>A0AAN9KCB5_CANGL</name>